<dbReference type="Pfam" id="PF14528">
    <property type="entry name" value="LAGLIDADG_3"/>
    <property type="match status" value="1"/>
</dbReference>
<sequence>MVRELERKYQGVFPESAPAANPVFFRTYSRRTDAGLRETWSQVCDRTLRGLIELGKLTHEEAVILDKMQRSMKCLPSGRWLWVGGTNWLSKAKNYSGAYNCTSTNLVDWEAFGLMMDLAMMGCGTGAVIEPRYINQLPSIRNHLHVSIRGEVGSTPKEQRRELTQIFIDGNSVIIYVGDSREGWVKSYQSILELSSDQRFSGNIQVVVDISDVRQAGETLKGFGGMANPVKLPGLYQRCASILNRAIGRQLNSVECCLLIDEAAVTIVAGNIRRCLPEEALVHTESGLVPIAKVRIGDRVLTSKGFYPVTNFFIQGEQSLCRIQTQDGSFECTADHKVAVFTDVYGNYKMVKAQDLQSGDRLIFVPQTIPGTPTELPEFRGKIAAKTKKITVPALTPDVAYFIGYLQGDGSVSSDGLRVRFRVHENDPNILDRLIAVGNEFGLETHTIRTPEQCQTKAYELQFNSAALNQYLGLFKQPFQPLNIPDCILLGTADIRQAYLAGLADADGCHSQGVLVASVHQRFLQQIQALYASLGITTRMCSSIRKRTGKWEGELVTVGAAAYQSVENCFEKYSLQFSNQKRQTPKSFKDHGFPKTMVRPIINSYQYGWSNNQEQMILPTLKKYLPEATELVPVKVLGVEMNVRTAQTYDIEVANIHEFVCEGILLSNSAGMRQFVSEDEQGATAKDNLWQQDAEGNWRIDPERDSLRMANHSRVFHRKPTLEESIAAVRKQYYSGEGAIQWAGEAVARTNADLLNTPELKKDFLQAYEQGKAKEWIQESRPDIDSQELEHRLSRYGLNPCGEIIGSDFHCDLAEVHLNQLDPDNYREQEEAFTAGALSVVALLNHQFLEPRYQYSRELDPIVGVSFTGLFDFFVHAFGTDWLRWWEAGRPETPQGLIFKRGEQKYLNFWKDVVHKVVWEYCDRHQIKRPNRCTTVQPAGTKSLLTGASPGWHPPKAQRFIRRITFRKNDPVALACLDYGYNVIPSQSDKDENGNLLNDPFDSRCTEWLVEIPVAVSWADLPGAGEIDVSRFSVLAQLDFIMQVQNHYVTHNTSATLELRSEEIEALGTRIYEAIQNDEGYVSAALLARFDDIQTFPRLPFEPIDKQTYERLSREVKIRRKTDDFCGALSRYDLGELLESGPSGCDSDKCMFPSQLTTP</sequence>
<comment type="caution">
    <text evidence="2">The sequence shown here is derived from an EMBL/GenBank/DDBJ whole genome shotgun (WGS) entry which is preliminary data.</text>
</comment>
<dbReference type="InterPro" id="IPR027434">
    <property type="entry name" value="Homing_endonucl"/>
</dbReference>
<dbReference type="SUPFAM" id="SSF51294">
    <property type="entry name" value="Hedgehog/intein (Hint) domain"/>
    <property type="match status" value="1"/>
</dbReference>
<protein>
    <submittedName>
        <fullName evidence="2">Ribonucleoside-triphosphate reductase, adenosylcobalamin-dependent</fullName>
        <ecNumber evidence="2">1.17.4.2</ecNumber>
    </submittedName>
</protein>
<dbReference type="InterPro" id="IPR003587">
    <property type="entry name" value="Hint_dom_N"/>
</dbReference>
<dbReference type="InterPro" id="IPR006142">
    <property type="entry name" value="INTEIN"/>
</dbReference>
<dbReference type="PRINTS" id="PR00379">
    <property type="entry name" value="INTEIN"/>
</dbReference>
<dbReference type="CDD" id="cd00081">
    <property type="entry name" value="Hint"/>
    <property type="match status" value="1"/>
</dbReference>
<dbReference type="NCBIfam" id="TIGR02505">
    <property type="entry name" value="RTPR"/>
    <property type="match status" value="1"/>
</dbReference>
<dbReference type="EMBL" id="JAQMTU010000121">
    <property type="protein sequence ID" value="MDB9488500.1"/>
    <property type="molecule type" value="Genomic_DNA"/>
</dbReference>
<keyword evidence="2" id="KW-0560">Oxidoreductase</keyword>
<dbReference type="InterPro" id="IPR004042">
    <property type="entry name" value="Intein_endonuc_central"/>
</dbReference>
<evidence type="ECO:0000259" key="1">
    <source>
        <dbReference type="PROSITE" id="PS50819"/>
    </source>
</evidence>
<evidence type="ECO:0000313" key="2">
    <source>
        <dbReference type="EMBL" id="MDB9488500.1"/>
    </source>
</evidence>
<name>A0ABT5A961_9CYAN</name>
<accession>A0ABT5A961</accession>
<feature type="domain" description="DOD-type homing endonuclease" evidence="1">
    <location>
        <begin position="402"/>
        <end position="536"/>
    </location>
</feature>
<dbReference type="Proteomes" id="UP001212123">
    <property type="component" value="Unassembled WGS sequence"/>
</dbReference>
<reference evidence="2 3" key="1">
    <citation type="submission" date="2023-01" db="EMBL/GenBank/DDBJ databases">
        <title>Genomes from the Australian National Cyanobacteria Reference Collection.</title>
        <authorList>
            <person name="Willis A."/>
            <person name="Lee E.M.F."/>
        </authorList>
    </citation>
    <scope>NUCLEOTIDE SEQUENCE [LARGE SCALE GENOMIC DNA]</scope>
    <source>
        <strain evidence="2 3">CS-537/01</strain>
    </source>
</reference>
<dbReference type="Gene3D" id="3.30.1620.10">
    <property type="entry name" value="b-12 dependent (class ii) ribonucleotide reductase, Chain A, Domain 2"/>
    <property type="match status" value="1"/>
</dbReference>
<dbReference type="SUPFAM" id="SSF55608">
    <property type="entry name" value="Homing endonucleases"/>
    <property type="match status" value="1"/>
</dbReference>
<dbReference type="InterPro" id="IPR036844">
    <property type="entry name" value="Hint_dom_sf"/>
</dbReference>
<proteinExistence type="predicted"/>
<dbReference type="Pfam" id="PF21995">
    <property type="entry name" value="RNR-II_ins_dom"/>
    <property type="match status" value="1"/>
</dbReference>
<evidence type="ECO:0000313" key="3">
    <source>
        <dbReference type="Proteomes" id="UP001212123"/>
    </source>
</evidence>
<dbReference type="Gene3D" id="3.20.70.20">
    <property type="match status" value="2"/>
</dbReference>
<dbReference type="InterPro" id="IPR013345">
    <property type="entry name" value="RTP_Rdtase_AdoCbl-dep"/>
</dbReference>
<dbReference type="InterPro" id="IPR054158">
    <property type="entry name" value="RNR-II_ins_dom"/>
</dbReference>
<dbReference type="SUPFAM" id="SSF51998">
    <property type="entry name" value="PFL-like glycyl radical enzymes"/>
    <property type="match status" value="2"/>
</dbReference>
<gene>
    <name evidence="2" type="primary">nrdJ</name>
    <name evidence="2" type="ORF">PN492_18430</name>
</gene>
<dbReference type="InterPro" id="IPR004860">
    <property type="entry name" value="LAGLIDADG_dom"/>
</dbReference>
<dbReference type="GO" id="GO:0008998">
    <property type="term" value="F:ribonucleoside-triphosphate reductase (thioredoxin) activity"/>
    <property type="evidence" value="ECO:0007669"/>
    <property type="project" value="UniProtKB-EC"/>
</dbReference>
<dbReference type="PROSITE" id="PS50819">
    <property type="entry name" value="INTEIN_ENDONUCLEASE"/>
    <property type="match status" value="1"/>
</dbReference>
<keyword evidence="3" id="KW-1185">Reference proteome</keyword>
<dbReference type="RefSeq" id="WP_271806130.1">
    <property type="nucleotide sequence ID" value="NZ_JAQMTU010000121.1"/>
</dbReference>
<dbReference type="SMART" id="SM00306">
    <property type="entry name" value="HintN"/>
    <property type="match status" value="1"/>
</dbReference>
<dbReference type="EC" id="1.17.4.2" evidence="2"/>
<dbReference type="Gene3D" id="3.10.28.10">
    <property type="entry name" value="Homing endonucleases"/>
    <property type="match status" value="1"/>
</dbReference>
<organism evidence="2 3">
    <name type="scientific">Dolichospermum circinale CS-537/01</name>
    <dbReference type="NCBI Taxonomy" id="3021739"/>
    <lineage>
        <taxon>Bacteria</taxon>
        <taxon>Bacillati</taxon>
        <taxon>Cyanobacteriota</taxon>
        <taxon>Cyanophyceae</taxon>
        <taxon>Nostocales</taxon>
        <taxon>Aphanizomenonaceae</taxon>
        <taxon>Dolichospermum</taxon>
        <taxon>Dolichospermum circinale</taxon>
    </lineage>
</organism>
<dbReference type="Gene3D" id="2.170.16.10">
    <property type="entry name" value="Hedgehog/Intein (Hint) domain"/>
    <property type="match status" value="1"/>
</dbReference>